<proteinExistence type="predicted"/>
<comment type="caution">
    <text evidence="1">The sequence shown here is derived from an EMBL/GenBank/DDBJ whole genome shotgun (WGS) entry which is preliminary data.</text>
</comment>
<reference evidence="1" key="1">
    <citation type="submission" date="2021-01" db="EMBL/GenBank/DDBJ databases">
        <authorList>
            <person name="Kaushik A."/>
        </authorList>
    </citation>
    <scope>NUCLEOTIDE SEQUENCE</scope>
    <source>
        <strain evidence="1">AG1-1C</strain>
    </source>
</reference>
<accession>A0A8H2XPM0</accession>
<organism evidence="1 2">
    <name type="scientific">Rhizoctonia solani</name>
    <dbReference type="NCBI Taxonomy" id="456999"/>
    <lineage>
        <taxon>Eukaryota</taxon>
        <taxon>Fungi</taxon>
        <taxon>Dikarya</taxon>
        <taxon>Basidiomycota</taxon>
        <taxon>Agaricomycotina</taxon>
        <taxon>Agaricomycetes</taxon>
        <taxon>Cantharellales</taxon>
        <taxon>Ceratobasidiaceae</taxon>
        <taxon>Rhizoctonia</taxon>
    </lineage>
</organism>
<evidence type="ECO:0000313" key="2">
    <source>
        <dbReference type="Proteomes" id="UP000663846"/>
    </source>
</evidence>
<name>A0A8H2XPM0_9AGAM</name>
<protein>
    <submittedName>
        <fullName evidence="1">Uncharacterized protein</fullName>
    </submittedName>
</protein>
<evidence type="ECO:0000313" key="1">
    <source>
        <dbReference type="EMBL" id="CAE6430328.1"/>
    </source>
</evidence>
<dbReference type="AlphaFoldDB" id="A0A8H2XPM0"/>
<dbReference type="Proteomes" id="UP000663846">
    <property type="component" value="Unassembled WGS sequence"/>
</dbReference>
<gene>
    <name evidence="1" type="ORF">RDB_LOCUS107463</name>
</gene>
<sequence>MLDANPNCTYCNLYLVIGWTMTSPLHQLTYSLCVPHEQGSGETQFILVSSVVNATWNIELGCQGVRDRWWRGSHPLPDETLQTELESRWYKGVIQVLGWREITSDTCVLKVHYSTHRQGWTKAEVIQIVFNLSQARRLRISLKEYEPEIASTLAMRTLVNLSLSSNGRNISPIPARSLRNISVTDMHLREREQTIQELRRKIVSLEKELESRPLPTIPTVTRVAPSLPKRRRMIRVKDMRFDGE</sequence>
<dbReference type="EMBL" id="CAJMWS010000327">
    <property type="protein sequence ID" value="CAE6430328.1"/>
    <property type="molecule type" value="Genomic_DNA"/>
</dbReference>